<accession>A0ACC0Z494</accession>
<gene>
    <name evidence="1" type="ORF">Pint_05588</name>
</gene>
<name>A0ACC0Z494_9ROSI</name>
<evidence type="ECO:0000313" key="2">
    <source>
        <dbReference type="Proteomes" id="UP001163603"/>
    </source>
</evidence>
<protein>
    <submittedName>
        <fullName evidence="1">Uncharacterized protein</fullName>
    </submittedName>
</protein>
<evidence type="ECO:0000313" key="1">
    <source>
        <dbReference type="EMBL" id="KAJ0045087.1"/>
    </source>
</evidence>
<reference evidence="2" key="1">
    <citation type="journal article" date="2023" name="G3 (Bethesda)">
        <title>Genome assembly and association tests identify interacting loci associated with vigor, precocity, and sex in interspecific pistachio rootstocks.</title>
        <authorList>
            <person name="Palmer W."/>
            <person name="Jacygrad E."/>
            <person name="Sagayaradj S."/>
            <person name="Cavanaugh K."/>
            <person name="Han R."/>
            <person name="Bertier L."/>
            <person name="Beede B."/>
            <person name="Kafkas S."/>
            <person name="Golino D."/>
            <person name="Preece J."/>
            <person name="Michelmore R."/>
        </authorList>
    </citation>
    <scope>NUCLEOTIDE SEQUENCE [LARGE SCALE GENOMIC DNA]</scope>
</reference>
<proteinExistence type="predicted"/>
<sequence>MTRLTVRLKMHLVALLVFHLDMLETMYTMLILLGLANVLNIWGRHRDAILYVSEAESRFKVKSLNLHTICRMNKVLFDKLCNLLTIHGHLKSTRHSSIEELVGTFLHIFSHNQKTRVMKRQMHRSTETVSRNFHLVLNVVLWLHTLLFEKPKPIPENSTDDRLKWFKVQSNDLV</sequence>
<comment type="caution">
    <text evidence="1">The sequence shown here is derived from an EMBL/GenBank/DDBJ whole genome shotgun (WGS) entry which is preliminary data.</text>
</comment>
<dbReference type="Proteomes" id="UP001163603">
    <property type="component" value="Chromosome 3"/>
</dbReference>
<dbReference type="EMBL" id="CM047738">
    <property type="protein sequence ID" value="KAJ0045087.1"/>
    <property type="molecule type" value="Genomic_DNA"/>
</dbReference>
<organism evidence="1 2">
    <name type="scientific">Pistacia integerrima</name>
    <dbReference type="NCBI Taxonomy" id="434235"/>
    <lineage>
        <taxon>Eukaryota</taxon>
        <taxon>Viridiplantae</taxon>
        <taxon>Streptophyta</taxon>
        <taxon>Embryophyta</taxon>
        <taxon>Tracheophyta</taxon>
        <taxon>Spermatophyta</taxon>
        <taxon>Magnoliopsida</taxon>
        <taxon>eudicotyledons</taxon>
        <taxon>Gunneridae</taxon>
        <taxon>Pentapetalae</taxon>
        <taxon>rosids</taxon>
        <taxon>malvids</taxon>
        <taxon>Sapindales</taxon>
        <taxon>Anacardiaceae</taxon>
        <taxon>Pistacia</taxon>
    </lineage>
</organism>
<keyword evidence="2" id="KW-1185">Reference proteome</keyword>